<reference evidence="1" key="1">
    <citation type="submission" date="2022-08" db="UniProtKB">
        <authorList>
            <consortium name="EnsemblMetazoa"/>
        </authorList>
    </citation>
    <scope>IDENTIFICATION</scope>
    <source>
        <strain evidence="1">05x7-T-G4-1.051#20</strain>
    </source>
</reference>
<dbReference type="PANTHER" id="PTHR31751">
    <property type="entry name" value="SI:CH211-108C17.2-RELATED-RELATED"/>
    <property type="match status" value="1"/>
</dbReference>
<dbReference type="EnsemblMetazoa" id="G7445.1">
    <property type="protein sequence ID" value="G7445.1:cds"/>
    <property type="gene ID" value="G7445"/>
</dbReference>
<organism evidence="1 2">
    <name type="scientific">Magallana gigas</name>
    <name type="common">Pacific oyster</name>
    <name type="synonym">Crassostrea gigas</name>
    <dbReference type="NCBI Taxonomy" id="29159"/>
    <lineage>
        <taxon>Eukaryota</taxon>
        <taxon>Metazoa</taxon>
        <taxon>Spiralia</taxon>
        <taxon>Lophotrochozoa</taxon>
        <taxon>Mollusca</taxon>
        <taxon>Bivalvia</taxon>
        <taxon>Autobranchia</taxon>
        <taxon>Pteriomorphia</taxon>
        <taxon>Ostreida</taxon>
        <taxon>Ostreoidea</taxon>
        <taxon>Ostreidae</taxon>
        <taxon>Magallana</taxon>
    </lineage>
</organism>
<evidence type="ECO:0000313" key="1">
    <source>
        <dbReference type="EnsemblMetazoa" id="G7445.1:cds"/>
    </source>
</evidence>
<dbReference type="PANTHER" id="PTHR31751:SF42">
    <property type="entry name" value="PROTEIN CBG10204"/>
    <property type="match status" value="1"/>
</dbReference>
<dbReference type="AlphaFoldDB" id="A0A8W8NQS0"/>
<name>A0A8W8NQS0_MAGGI</name>
<proteinExistence type="predicted"/>
<dbReference type="Proteomes" id="UP000005408">
    <property type="component" value="Unassembled WGS sequence"/>
</dbReference>
<sequence>MELLGLKRGLRDLEFNNIQVQDLVTDRHVMIKSNKKKDIPEINHYFDVCHIAKGISRKLENAAKKRGAGQIRPWIKGIVNHTYWVAASSGDNNQLKLDKWRSISNHIINVHNHDSEIFPEYEHGELEPRDWMQQGLDVFHSVVNHFAPKSTHFFYTPMLARLCVAALHYNENGTRKQSMTKEVKVAGMLPKGKKGTGMYCKT</sequence>
<evidence type="ECO:0000313" key="2">
    <source>
        <dbReference type="Proteomes" id="UP000005408"/>
    </source>
</evidence>
<protein>
    <submittedName>
        <fullName evidence="1">Uncharacterized protein</fullName>
    </submittedName>
</protein>
<accession>A0A8W8NQS0</accession>
<keyword evidence="2" id="KW-1185">Reference proteome</keyword>